<evidence type="ECO:0000256" key="1">
    <source>
        <dbReference type="SAM" id="MobiDB-lite"/>
    </source>
</evidence>
<dbReference type="EMBL" id="CM004401">
    <property type="protein sequence ID" value="OAY30012.1"/>
    <property type="molecule type" value="Genomic_DNA"/>
</dbReference>
<dbReference type="AlphaFoldDB" id="A0A2C9UJ72"/>
<sequence length="152" mass="16838">MGLAHMDHSPKCPRHMDQAADSTWPQVHHSLQWTGPRTIKPSAHLPWTAHASTHGLQLQHMGRSRHQLQAQNNATPTRLFTWPDHPHADQSIVGHASPLSRARPAHGPPTQAKLVDRASSHGQWTPSIHAHSRSARPLARSSTSPHLIHART</sequence>
<organism evidence="2">
    <name type="scientific">Manihot esculenta</name>
    <name type="common">Cassava</name>
    <name type="synonym">Jatropha manihot</name>
    <dbReference type="NCBI Taxonomy" id="3983"/>
    <lineage>
        <taxon>Eukaryota</taxon>
        <taxon>Viridiplantae</taxon>
        <taxon>Streptophyta</taxon>
        <taxon>Embryophyta</taxon>
        <taxon>Tracheophyta</taxon>
        <taxon>Spermatophyta</taxon>
        <taxon>Magnoliopsida</taxon>
        <taxon>eudicotyledons</taxon>
        <taxon>Gunneridae</taxon>
        <taxon>Pentapetalae</taxon>
        <taxon>rosids</taxon>
        <taxon>fabids</taxon>
        <taxon>Malpighiales</taxon>
        <taxon>Euphorbiaceae</taxon>
        <taxon>Crotonoideae</taxon>
        <taxon>Manihoteae</taxon>
        <taxon>Manihot</taxon>
    </lineage>
</organism>
<feature type="region of interest" description="Disordered" evidence="1">
    <location>
        <begin position="99"/>
        <end position="152"/>
    </location>
</feature>
<feature type="region of interest" description="Disordered" evidence="1">
    <location>
        <begin position="1"/>
        <end position="21"/>
    </location>
</feature>
<accession>A0A2C9UJ72</accession>
<name>A0A2C9UJ72_MANES</name>
<reference evidence="2" key="1">
    <citation type="submission" date="2016-02" db="EMBL/GenBank/DDBJ databases">
        <title>WGS assembly of Manihot esculenta.</title>
        <authorList>
            <person name="Bredeson J.V."/>
            <person name="Prochnik S.E."/>
            <person name="Lyons J.B."/>
            <person name="Schmutz J."/>
            <person name="Grimwood J."/>
            <person name="Vrebalov J."/>
            <person name="Bart R.S."/>
            <person name="Amuge T."/>
            <person name="Ferguson M.E."/>
            <person name="Green R."/>
            <person name="Putnam N."/>
            <person name="Stites J."/>
            <person name="Rounsley S."/>
            <person name="Rokhsar D.S."/>
        </authorList>
    </citation>
    <scope>NUCLEOTIDE SEQUENCE [LARGE SCALE GENOMIC DNA]</scope>
    <source>
        <tissue evidence="2">Leaf</tissue>
    </source>
</reference>
<proteinExistence type="predicted"/>
<gene>
    <name evidence="2" type="ORF">MANES_15G190000</name>
</gene>
<feature type="compositionally biased region" description="Basic and acidic residues" evidence="1">
    <location>
        <begin position="1"/>
        <end position="18"/>
    </location>
</feature>
<evidence type="ECO:0000313" key="2">
    <source>
        <dbReference type="EMBL" id="OAY30012.1"/>
    </source>
</evidence>
<protein>
    <submittedName>
        <fullName evidence="2">Uncharacterized protein</fullName>
    </submittedName>
</protein>